<reference evidence="2 3" key="1">
    <citation type="submission" date="2018-05" db="EMBL/GenBank/DDBJ databases">
        <title>Vibrio limimaris sp. nov., isolated from marine sediment.</title>
        <authorList>
            <person name="Li C.-M."/>
        </authorList>
    </citation>
    <scope>NUCLEOTIDE SEQUENCE [LARGE SCALE GENOMIC DNA]</scope>
    <source>
        <strain evidence="2 3">E4404</strain>
    </source>
</reference>
<keyword evidence="3" id="KW-1185">Reference proteome</keyword>
<dbReference type="SUPFAM" id="SSF53335">
    <property type="entry name" value="S-adenosyl-L-methionine-dependent methyltransferases"/>
    <property type="match status" value="1"/>
</dbReference>
<dbReference type="Gene3D" id="3.40.50.150">
    <property type="entry name" value="Vaccinia Virus protein VP39"/>
    <property type="match status" value="1"/>
</dbReference>
<dbReference type="Proteomes" id="UP000245362">
    <property type="component" value="Unassembled WGS sequence"/>
</dbReference>
<evidence type="ECO:0000313" key="3">
    <source>
        <dbReference type="Proteomes" id="UP000245362"/>
    </source>
</evidence>
<protein>
    <submittedName>
        <fullName evidence="2">SAM-dependent methyltransferase</fullName>
    </submittedName>
</protein>
<dbReference type="PANTHER" id="PTHR43861:SF3">
    <property type="entry name" value="PUTATIVE (AFU_ORTHOLOGUE AFUA_2G14390)-RELATED"/>
    <property type="match status" value="1"/>
</dbReference>
<keyword evidence="2" id="KW-0489">Methyltransferase</keyword>
<accession>A0A2U3B8U7</accession>
<comment type="caution">
    <text evidence="2">The sequence shown here is derived from an EMBL/GenBank/DDBJ whole genome shotgun (WGS) entry which is preliminary data.</text>
</comment>
<organism evidence="2 3">
    <name type="scientific">Vibrio albus</name>
    <dbReference type="NCBI Taxonomy" id="2200953"/>
    <lineage>
        <taxon>Bacteria</taxon>
        <taxon>Pseudomonadati</taxon>
        <taxon>Pseudomonadota</taxon>
        <taxon>Gammaproteobacteria</taxon>
        <taxon>Vibrionales</taxon>
        <taxon>Vibrionaceae</taxon>
        <taxon>Vibrio</taxon>
    </lineage>
</organism>
<dbReference type="PANTHER" id="PTHR43861">
    <property type="entry name" value="TRANS-ACONITATE 2-METHYLTRANSFERASE-RELATED"/>
    <property type="match status" value="1"/>
</dbReference>
<dbReference type="CDD" id="cd02440">
    <property type="entry name" value="AdoMet_MTases"/>
    <property type="match status" value="1"/>
</dbReference>
<dbReference type="AlphaFoldDB" id="A0A2U3B8U7"/>
<sequence length="192" mass="21383">MVRDWDKCATEWEKDTGVALYTELAFAELQQLIDIKRKRFFDFGCGTGLLSQKLSPLAKDIVALDKSEAMIEELDKKYLENVEPVVDHLSRGLVAQHPAFRGQFDCVVACAVCGYLDNFQEAAVIVHSLLEEEGLFVHWDYLAEDGKEGGLSQQLVDKVLRGAGFENVAVSVPFEIETEEGPRSVLMGIGEK</sequence>
<evidence type="ECO:0000313" key="2">
    <source>
        <dbReference type="EMBL" id="PWI33229.1"/>
    </source>
</evidence>
<name>A0A2U3B8U7_9VIBR</name>
<gene>
    <name evidence="2" type="ORF">DI392_10215</name>
</gene>
<dbReference type="EMBL" id="QFWT01000005">
    <property type="protein sequence ID" value="PWI33229.1"/>
    <property type="molecule type" value="Genomic_DNA"/>
</dbReference>
<proteinExistence type="predicted"/>
<dbReference type="RefSeq" id="WP_109319813.1">
    <property type="nucleotide sequence ID" value="NZ_QFWT01000005.1"/>
</dbReference>
<keyword evidence="1 2" id="KW-0808">Transferase</keyword>
<dbReference type="GO" id="GO:0008168">
    <property type="term" value="F:methyltransferase activity"/>
    <property type="evidence" value="ECO:0007669"/>
    <property type="project" value="UniProtKB-KW"/>
</dbReference>
<dbReference type="Pfam" id="PF13489">
    <property type="entry name" value="Methyltransf_23"/>
    <property type="match status" value="1"/>
</dbReference>
<dbReference type="GO" id="GO:0032259">
    <property type="term" value="P:methylation"/>
    <property type="evidence" value="ECO:0007669"/>
    <property type="project" value="UniProtKB-KW"/>
</dbReference>
<evidence type="ECO:0000256" key="1">
    <source>
        <dbReference type="ARBA" id="ARBA00022679"/>
    </source>
</evidence>
<dbReference type="OrthoDB" id="9791837at2"/>
<dbReference type="InterPro" id="IPR029063">
    <property type="entry name" value="SAM-dependent_MTases_sf"/>
</dbReference>